<feature type="transmembrane region" description="Helical" evidence="1">
    <location>
        <begin position="100"/>
        <end position="121"/>
    </location>
</feature>
<keyword evidence="1" id="KW-1133">Transmembrane helix</keyword>
<evidence type="ECO:0000256" key="1">
    <source>
        <dbReference type="SAM" id="Phobius"/>
    </source>
</evidence>
<feature type="transmembrane region" description="Helical" evidence="1">
    <location>
        <begin position="127"/>
        <end position="145"/>
    </location>
</feature>
<dbReference type="Proteomes" id="UP001500051">
    <property type="component" value="Unassembled WGS sequence"/>
</dbReference>
<accession>A0ABP7DGC2</accession>
<evidence type="ECO:0000313" key="3">
    <source>
        <dbReference type="Proteomes" id="UP001500051"/>
    </source>
</evidence>
<reference evidence="3" key="1">
    <citation type="journal article" date="2019" name="Int. J. Syst. Evol. Microbiol.">
        <title>The Global Catalogue of Microorganisms (GCM) 10K type strain sequencing project: providing services to taxonomists for standard genome sequencing and annotation.</title>
        <authorList>
            <consortium name="The Broad Institute Genomics Platform"/>
            <consortium name="The Broad Institute Genome Sequencing Center for Infectious Disease"/>
            <person name="Wu L."/>
            <person name="Ma J."/>
        </authorList>
    </citation>
    <scope>NUCLEOTIDE SEQUENCE [LARGE SCALE GENOMIC DNA]</scope>
    <source>
        <strain evidence="3">JCM 16548</strain>
    </source>
</reference>
<gene>
    <name evidence="2" type="ORF">GCM10022204_21650</name>
</gene>
<protein>
    <submittedName>
        <fullName evidence="2">Uncharacterized protein</fullName>
    </submittedName>
</protein>
<sequence length="220" mass="22624">MLDATVVVLTVLAAGLFLTARHRGASRADLPGSLQHVGFALTSLAAALLLSGPPTWLALLVLVPAAGSFAAAGVGRAFEELTHAALVEHHGGPVLGRSRAAVPGVTAAVAALGAGLVVHLGPVDPSWSPLVLVTTVVPFVIAGVARRGSDRRQRSATAGYEHELAFWAWELGEDELTALEVRLENARLARALGLAPLLVGEPARPRPDAHRAAGARASGR</sequence>
<organism evidence="2 3">
    <name type="scientific">Microlunatus aurantiacus</name>
    <dbReference type="NCBI Taxonomy" id="446786"/>
    <lineage>
        <taxon>Bacteria</taxon>
        <taxon>Bacillati</taxon>
        <taxon>Actinomycetota</taxon>
        <taxon>Actinomycetes</taxon>
        <taxon>Propionibacteriales</taxon>
        <taxon>Propionibacteriaceae</taxon>
        <taxon>Microlunatus</taxon>
    </lineage>
</organism>
<proteinExistence type="predicted"/>
<name>A0ABP7DGC2_9ACTN</name>
<feature type="transmembrane region" description="Helical" evidence="1">
    <location>
        <begin position="37"/>
        <end position="63"/>
    </location>
</feature>
<dbReference type="EMBL" id="BAAAYX010000005">
    <property type="protein sequence ID" value="GAA3703965.1"/>
    <property type="molecule type" value="Genomic_DNA"/>
</dbReference>
<keyword evidence="1" id="KW-0812">Transmembrane</keyword>
<comment type="caution">
    <text evidence="2">The sequence shown here is derived from an EMBL/GenBank/DDBJ whole genome shotgun (WGS) entry which is preliminary data.</text>
</comment>
<evidence type="ECO:0000313" key="2">
    <source>
        <dbReference type="EMBL" id="GAA3703965.1"/>
    </source>
</evidence>
<keyword evidence="1" id="KW-0472">Membrane</keyword>
<keyword evidence="3" id="KW-1185">Reference proteome</keyword>